<feature type="region of interest" description="Disordered" evidence="1">
    <location>
        <begin position="189"/>
        <end position="208"/>
    </location>
</feature>
<protein>
    <submittedName>
        <fullName evidence="3">Uncharacterized protein</fullName>
    </submittedName>
</protein>
<evidence type="ECO:0000256" key="1">
    <source>
        <dbReference type="SAM" id="MobiDB-lite"/>
    </source>
</evidence>
<dbReference type="InParanoid" id="A0A423VM70"/>
<feature type="transmembrane region" description="Helical" evidence="2">
    <location>
        <begin position="99"/>
        <end position="119"/>
    </location>
</feature>
<comment type="caution">
    <text evidence="3">The sequence shown here is derived from an EMBL/GenBank/DDBJ whole genome shotgun (WGS) entry which is preliminary data.</text>
</comment>
<reference evidence="3 4" key="1">
    <citation type="submission" date="2015-09" db="EMBL/GenBank/DDBJ databases">
        <title>Host preference determinants of Valsa canker pathogens revealed by comparative genomics.</title>
        <authorList>
            <person name="Yin Z."/>
            <person name="Huang L."/>
        </authorList>
    </citation>
    <scope>NUCLEOTIDE SEQUENCE [LARGE SCALE GENOMIC DNA]</scope>
    <source>
        <strain evidence="3 4">SXYLt</strain>
    </source>
</reference>
<organism evidence="3 4">
    <name type="scientific">Cytospora leucostoma</name>
    <dbReference type="NCBI Taxonomy" id="1230097"/>
    <lineage>
        <taxon>Eukaryota</taxon>
        <taxon>Fungi</taxon>
        <taxon>Dikarya</taxon>
        <taxon>Ascomycota</taxon>
        <taxon>Pezizomycotina</taxon>
        <taxon>Sordariomycetes</taxon>
        <taxon>Sordariomycetidae</taxon>
        <taxon>Diaporthales</taxon>
        <taxon>Cytosporaceae</taxon>
        <taxon>Cytospora</taxon>
    </lineage>
</organism>
<feature type="compositionally biased region" description="Basic and acidic residues" evidence="1">
    <location>
        <begin position="218"/>
        <end position="234"/>
    </location>
</feature>
<evidence type="ECO:0000256" key="2">
    <source>
        <dbReference type="SAM" id="Phobius"/>
    </source>
</evidence>
<keyword evidence="2" id="KW-1133">Transmembrane helix</keyword>
<feature type="transmembrane region" description="Helical" evidence="2">
    <location>
        <begin position="18"/>
        <end position="43"/>
    </location>
</feature>
<name>A0A423VM70_9PEZI</name>
<dbReference type="AlphaFoldDB" id="A0A423VM70"/>
<dbReference type="EMBL" id="LKEB01000087">
    <property type="protein sequence ID" value="ROV92059.1"/>
    <property type="molecule type" value="Genomic_DNA"/>
</dbReference>
<evidence type="ECO:0000313" key="3">
    <source>
        <dbReference type="EMBL" id="ROV92059.1"/>
    </source>
</evidence>
<proteinExistence type="predicted"/>
<keyword evidence="2" id="KW-0812">Transmembrane</keyword>
<accession>A0A423VM70</accession>
<evidence type="ECO:0000313" key="4">
    <source>
        <dbReference type="Proteomes" id="UP000285146"/>
    </source>
</evidence>
<gene>
    <name evidence="3" type="ORF">VPNG_09821</name>
</gene>
<sequence>MVFIGLCHSKAVQSSPPLFYFFADVLYFLFIAAGAILLLMILIKYIQTRRETNAWTWAYGTRYTRGESRAARAYHIDVETTPSSGSTLQQDQHQWQPKGIYDSWLLLRLSIAFAFLWIFESNTVIVQLTGQANMKADAVRAAPDLSAKRARRDFALLVPGSIASVLAFLTFGTTQQFRKTMYQTFVPRRWRRGPDEEDGSGASRAPPRLNIAITSAEHVGHQHEHEREARRRQPPEGLDMVGSTTGADISLEALRSPRGPSRV</sequence>
<keyword evidence="2" id="KW-0472">Membrane</keyword>
<feature type="region of interest" description="Disordered" evidence="1">
    <location>
        <begin position="216"/>
        <end position="263"/>
    </location>
</feature>
<dbReference type="OrthoDB" id="5287295at2759"/>
<dbReference type="Proteomes" id="UP000285146">
    <property type="component" value="Unassembled WGS sequence"/>
</dbReference>
<feature type="transmembrane region" description="Helical" evidence="2">
    <location>
        <begin position="154"/>
        <end position="172"/>
    </location>
</feature>
<keyword evidence="4" id="KW-1185">Reference proteome</keyword>